<feature type="domain" description="BIG2" evidence="3">
    <location>
        <begin position="760"/>
        <end position="837"/>
    </location>
</feature>
<protein>
    <recommendedName>
        <fullName evidence="3">BIG2 domain-containing protein</fullName>
    </recommendedName>
</protein>
<keyword evidence="2" id="KW-0732">Signal</keyword>
<dbReference type="InterPro" id="IPR029062">
    <property type="entry name" value="Class_I_gatase-like"/>
</dbReference>
<dbReference type="SUPFAM" id="SSF49373">
    <property type="entry name" value="Invasin/intimin cell-adhesion fragments"/>
    <property type="match status" value="2"/>
</dbReference>
<dbReference type="AlphaFoldDB" id="A0A3R5TI49"/>
<dbReference type="KEGG" id="cmah:C1I91_21505"/>
<keyword evidence="5" id="KW-1185">Reference proteome</keyword>
<gene>
    <name evidence="4" type="ORF">C1I91_21505</name>
</gene>
<name>A0A3R5TI49_9CLOT</name>
<reference evidence="4 5" key="1">
    <citation type="submission" date="2018-01" db="EMBL/GenBank/DDBJ databases">
        <title>Genome Sequencing and Assembly of Anaerobacter polyendosporus strain CT4.</title>
        <authorList>
            <person name="Tachaapaikoon C."/>
            <person name="Sutheeworapong S."/>
            <person name="Jenjaroenpun P."/>
            <person name="Wongsurawat T."/>
            <person name="Nookeaw I."/>
            <person name="Cheawchanlertfa P."/>
            <person name="Kosugi A."/>
            <person name="Cheevadhanarak S."/>
            <person name="Ratanakhanokchai K."/>
        </authorList>
    </citation>
    <scope>NUCLEOTIDE SEQUENCE [LARGE SCALE GENOMIC DNA]</scope>
    <source>
        <strain evidence="4 5">CT4</strain>
    </source>
</reference>
<dbReference type="SUPFAM" id="SSF52317">
    <property type="entry name" value="Class I glutamine amidotransferase-like"/>
    <property type="match status" value="1"/>
</dbReference>
<dbReference type="SMART" id="SM00635">
    <property type="entry name" value="BID_2"/>
    <property type="match status" value="2"/>
</dbReference>
<evidence type="ECO:0000256" key="2">
    <source>
        <dbReference type="SAM" id="SignalP"/>
    </source>
</evidence>
<evidence type="ECO:0000259" key="3">
    <source>
        <dbReference type="SMART" id="SM00635"/>
    </source>
</evidence>
<dbReference type="InterPro" id="IPR025883">
    <property type="entry name" value="Cadherin-like_domain"/>
</dbReference>
<proteinExistence type="predicted"/>
<organism evidence="4 5">
    <name type="scientific">Clostridium manihotivorum</name>
    <dbReference type="NCBI Taxonomy" id="2320868"/>
    <lineage>
        <taxon>Bacteria</taxon>
        <taxon>Bacillati</taxon>
        <taxon>Bacillota</taxon>
        <taxon>Clostridia</taxon>
        <taxon>Eubacteriales</taxon>
        <taxon>Clostridiaceae</taxon>
        <taxon>Clostridium</taxon>
    </lineage>
</organism>
<evidence type="ECO:0000313" key="4">
    <source>
        <dbReference type="EMBL" id="QAA33991.1"/>
    </source>
</evidence>
<dbReference type="Gene3D" id="2.60.40.1080">
    <property type="match status" value="2"/>
</dbReference>
<sequence length="1051" mass="110757">MSLRKMMSRKSLMAITLSIALTLELSGFTAPFVSGTLKVAKAADNTSTAYSWNNTIPVKTPAAGAKNNGKVVLFDNAHDNAAGQADWVIDGGFSDFADALVNQGYTVKEYRGVDKNNDGAIRFYDDRSLPADQEGTSADKNEAIITYDAIKDADVFVTAEANRPFRKSEYEALKKFVDSGKGVYFIADHYNGDRNLNTWDSTEVYDGYNRCDNANYNMNGVYGDLRNTKDASKGWLSENFGLRFRFNAGDSNPLNSGQTGPTDIRPTTETEGLTDGVVGQKILMAAGSTIAITDPNKAKGIVYFNETDDLKPWASGVENSHGGSSIYFGGHKEGAFVAISKPSKGRAAFIGDSSPLEDKTPKYKNATNGNAKTTYDGWNELGNAAKLSVNIVNWLADSTQDYVGFGSTTHPSDVYGATYTPMADVEKSDPDNGNPWSAPANGFDPWNTDTWKPGSYGAPYLTTPTTPTDPTQSTFKLSLYPSYVYANEPFALNIGGNGSGVSVGMYLTGGTQVGQVYDKASNSWSTPGYTTLTGSVPLTVTAKITNTGSDNVLNIRLKNGKNNVDTKTATTLTSGYGYIEGTVDGTPGSLVAAVSNGTVIGTAQSDDSNHVKLAVKSGSGITLSLYDTAGNKKADLPNSYTVTDGQTTPIIKVIPKSSNANLSSLNIQTPDLKDIATAPIFSADALSYNSQVDYSVSSAIVTPVVADSKASVTVNGASLDSGTATIPNLTIGDNPVNILVTAEDGTTKTYTLNIKRDVCHPSNIIISNTNLQLKQGETTTLTATVNPDEAANKSITWSSSNTAIATVDQDGKVTAVSAGEANIIATTVDGSLTASCAMKVIPKSSNANLNSLSLQTNDSKNIAISPAFSTDTLAYSASVDYSVSSVVVTPVIADSTAKVSVNGSALLSENATIPNLTVGNNTITILVTAEDGTSKTYTVNVKRDVCHPTKVELNTSSVQLKKKDSFTLVATVTPVEAANKAVKWSSSNTSVATVDQNGKVTAVGKGTATIKVTTVDGNYSAACEVKVSSKPITLKDIVDAIFDFLRDLLCP</sequence>
<feature type="region of interest" description="Disordered" evidence="1">
    <location>
        <begin position="251"/>
        <end position="271"/>
    </location>
</feature>
<dbReference type="EMBL" id="CP025746">
    <property type="protein sequence ID" value="QAA33991.1"/>
    <property type="molecule type" value="Genomic_DNA"/>
</dbReference>
<dbReference type="Proteomes" id="UP000286268">
    <property type="component" value="Chromosome"/>
</dbReference>
<dbReference type="InterPro" id="IPR003343">
    <property type="entry name" value="Big_2"/>
</dbReference>
<dbReference type="Pfam" id="PF02368">
    <property type="entry name" value="Big_2"/>
    <property type="match status" value="2"/>
</dbReference>
<dbReference type="OrthoDB" id="1938755at2"/>
<feature type="chain" id="PRO_5039296591" description="BIG2 domain-containing protein" evidence="2">
    <location>
        <begin position="30"/>
        <end position="1051"/>
    </location>
</feature>
<dbReference type="RefSeq" id="WP_128214711.1">
    <property type="nucleotide sequence ID" value="NZ_CP025746.1"/>
</dbReference>
<evidence type="ECO:0000256" key="1">
    <source>
        <dbReference type="SAM" id="MobiDB-lite"/>
    </source>
</evidence>
<dbReference type="InterPro" id="IPR008964">
    <property type="entry name" value="Invasin/intimin_cell_adhesion"/>
</dbReference>
<evidence type="ECO:0000313" key="5">
    <source>
        <dbReference type="Proteomes" id="UP000286268"/>
    </source>
</evidence>
<dbReference type="Pfam" id="PF12733">
    <property type="entry name" value="Cadherin-like"/>
    <property type="match status" value="2"/>
</dbReference>
<feature type="domain" description="BIG2" evidence="3">
    <location>
        <begin position="947"/>
        <end position="1024"/>
    </location>
</feature>
<feature type="signal peptide" evidence="2">
    <location>
        <begin position="1"/>
        <end position="29"/>
    </location>
</feature>
<accession>A0A3R5TI49</accession>